<reference evidence="3 4" key="1">
    <citation type="submission" date="2022-10" db="EMBL/GenBank/DDBJ databases">
        <title>Paenibacillus description and whole genome data of maize root bacterial community.</title>
        <authorList>
            <person name="Marton D."/>
            <person name="Farkas M."/>
            <person name="Cserhati M."/>
        </authorList>
    </citation>
    <scope>NUCLEOTIDE SEQUENCE [LARGE SCALE GENOMIC DNA]</scope>
    <source>
        <strain evidence="3 4">P96</strain>
    </source>
</reference>
<dbReference type="InterPro" id="IPR004360">
    <property type="entry name" value="Glyas_Fos-R_dOase_dom"/>
</dbReference>
<dbReference type="InterPro" id="IPR018146">
    <property type="entry name" value="Glyoxalase_1_CS"/>
</dbReference>
<dbReference type="Gene3D" id="3.10.180.10">
    <property type="entry name" value="2,3-Dihydroxybiphenyl 1,2-Dioxygenase, domain 1"/>
    <property type="match status" value="1"/>
</dbReference>
<evidence type="ECO:0000313" key="3">
    <source>
        <dbReference type="EMBL" id="MDP4099145.1"/>
    </source>
</evidence>
<evidence type="ECO:0000259" key="2">
    <source>
        <dbReference type="PROSITE" id="PS51819"/>
    </source>
</evidence>
<dbReference type="PANTHER" id="PTHR36113:SF3">
    <property type="entry name" value="SLL5075 PROTEIN"/>
    <property type="match status" value="1"/>
</dbReference>
<dbReference type="InterPro" id="IPR029068">
    <property type="entry name" value="Glyas_Bleomycin-R_OHBP_Dase"/>
</dbReference>
<dbReference type="PROSITE" id="PS51819">
    <property type="entry name" value="VOC"/>
    <property type="match status" value="1"/>
</dbReference>
<dbReference type="PROSITE" id="PS00934">
    <property type="entry name" value="GLYOXALASE_I_1"/>
    <property type="match status" value="1"/>
</dbReference>
<dbReference type="PANTHER" id="PTHR36113">
    <property type="entry name" value="LYASE, PUTATIVE-RELATED-RELATED"/>
    <property type="match status" value="1"/>
</dbReference>
<sequence length="145" mass="16101">MRLGHIGLNVSEIERSVRFYTELLGFTLRNLSEEPGRKFALLGDDQKNLVTLWQQSEGRFSPRQPGLHHLAFEVDSVDTIKGYEEKLRANGVPFIYDGMVAHTEGGDSGGIFFEDPDGIRLEIYALQGVGCHAHTATEGKACGFF</sequence>
<dbReference type="EMBL" id="JAPCKK010000031">
    <property type="protein sequence ID" value="MDP4099145.1"/>
    <property type="molecule type" value="Genomic_DNA"/>
</dbReference>
<proteinExistence type="predicted"/>
<feature type="domain" description="VOC" evidence="2">
    <location>
        <begin position="2"/>
        <end position="126"/>
    </location>
</feature>
<accession>A0ABT9FWQ0</accession>
<dbReference type="InterPro" id="IPR037523">
    <property type="entry name" value="VOC_core"/>
</dbReference>
<dbReference type="Proteomes" id="UP001241848">
    <property type="component" value="Unassembled WGS sequence"/>
</dbReference>
<comment type="caution">
    <text evidence="3">The sequence shown here is derived from an EMBL/GenBank/DDBJ whole genome shotgun (WGS) entry which is preliminary data.</text>
</comment>
<dbReference type="SUPFAM" id="SSF54593">
    <property type="entry name" value="Glyoxalase/Bleomycin resistance protein/Dihydroxybiphenyl dioxygenase"/>
    <property type="match status" value="1"/>
</dbReference>
<keyword evidence="4" id="KW-1185">Reference proteome</keyword>
<gene>
    <name evidence="3" type="ORF">OIN60_20710</name>
</gene>
<organism evidence="3 4">
    <name type="scientific">Paenibacillus zeirhizosphaerae</name>
    <dbReference type="NCBI Taxonomy" id="2987519"/>
    <lineage>
        <taxon>Bacteria</taxon>
        <taxon>Bacillati</taxon>
        <taxon>Bacillota</taxon>
        <taxon>Bacilli</taxon>
        <taxon>Bacillales</taxon>
        <taxon>Paenibacillaceae</taxon>
        <taxon>Paenibacillus</taxon>
    </lineage>
</organism>
<keyword evidence="1" id="KW-0479">Metal-binding</keyword>
<evidence type="ECO:0000313" key="4">
    <source>
        <dbReference type="Proteomes" id="UP001241848"/>
    </source>
</evidence>
<evidence type="ECO:0000256" key="1">
    <source>
        <dbReference type="ARBA" id="ARBA00022723"/>
    </source>
</evidence>
<dbReference type="RefSeq" id="WP_305756748.1">
    <property type="nucleotide sequence ID" value="NZ_JAPCKK010000031.1"/>
</dbReference>
<protein>
    <submittedName>
        <fullName evidence="3">VOC family protein</fullName>
    </submittedName>
</protein>
<dbReference type="InterPro" id="IPR051332">
    <property type="entry name" value="Fosfomycin_Res_Enzymes"/>
</dbReference>
<name>A0ABT9FWQ0_9BACL</name>
<dbReference type="Pfam" id="PF00903">
    <property type="entry name" value="Glyoxalase"/>
    <property type="match status" value="1"/>
</dbReference>